<evidence type="ECO:0000259" key="1">
    <source>
        <dbReference type="Pfam" id="PF01553"/>
    </source>
</evidence>
<organism evidence="2">
    <name type="scientific">marine metagenome</name>
    <dbReference type="NCBI Taxonomy" id="408172"/>
    <lineage>
        <taxon>unclassified sequences</taxon>
        <taxon>metagenomes</taxon>
        <taxon>ecological metagenomes</taxon>
    </lineage>
</organism>
<accession>A0A382NQA5</accession>
<reference evidence="2" key="1">
    <citation type="submission" date="2018-05" db="EMBL/GenBank/DDBJ databases">
        <authorList>
            <person name="Lanie J.A."/>
            <person name="Ng W.-L."/>
            <person name="Kazmierczak K.M."/>
            <person name="Andrzejewski T.M."/>
            <person name="Davidsen T.M."/>
            <person name="Wayne K.J."/>
            <person name="Tettelin H."/>
            <person name="Glass J.I."/>
            <person name="Rusch D."/>
            <person name="Podicherti R."/>
            <person name="Tsui H.-C.T."/>
            <person name="Winkler M.E."/>
        </authorList>
    </citation>
    <scope>NUCLEOTIDE SEQUENCE</scope>
</reference>
<dbReference type="EMBL" id="UINC01101597">
    <property type="protein sequence ID" value="SVC62525.1"/>
    <property type="molecule type" value="Genomic_DNA"/>
</dbReference>
<proteinExistence type="predicted"/>
<dbReference type="SUPFAM" id="SSF69593">
    <property type="entry name" value="Glycerol-3-phosphate (1)-acyltransferase"/>
    <property type="match status" value="1"/>
</dbReference>
<feature type="non-terminal residue" evidence="2">
    <location>
        <position position="76"/>
    </location>
</feature>
<dbReference type="Pfam" id="PF01553">
    <property type="entry name" value="Acyltransferase"/>
    <property type="match status" value="1"/>
</dbReference>
<sequence length="76" mass="8969">MGLKEKIAYRFFWTLAWIAAKSLFRFSTVNKERLPKKTPYILAPVHRSYIDSPLGGLITLRRVRFLAKESIWNSRL</sequence>
<dbReference type="AlphaFoldDB" id="A0A382NQA5"/>
<protein>
    <recommendedName>
        <fullName evidence="1">Phospholipid/glycerol acyltransferase domain-containing protein</fullName>
    </recommendedName>
</protein>
<dbReference type="InterPro" id="IPR002123">
    <property type="entry name" value="Plipid/glycerol_acylTrfase"/>
</dbReference>
<name>A0A382NQA5_9ZZZZ</name>
<gene>
    <name evidence="2" type="ORF">METZ01_LOCUS315379</name>
</gene>
<dbReference type="GO" id="GO:0016746">
    <property type="term" value="F:acyltransferase activity"/>
    <property type="evidence" value="ECO:0007669"/>
    <property type="project" value="InterPro"/>
</dbReference>
<feature type="domain" description="Phospholipid/glycerol acyltransferase" evidence="1">
    <location>
        <begin position="28"/>
        <end position="72"/>
    </location>
</feature>
<evidence type="ECO:0000313" key="2">
    <source>
        <dbReference type="EMBL" id="SVC62525.1"/>
    </source>
</evidence>